<keyword evidence="4 7" id="KW-1133">Transmembrane helix</keyword>
<comment type="caution">
    <text evidence="10">The sequence shown here is derived from an EMBL/GenBank/DDBJ whole genome shotgun (WGS) entry which is preliminary data.</text>
</comment>
<evidence type="ECO:0000313" key="10">
    <source>
        <dbReference type="EMBL" id="MBE9066841.1"/>
    </source>
</evidence>
<organism evidence="10 11">
    <name type="scientific">Leptolyngbya cf. ectocarpi LEGE 11479</name>
    <dbReference type="NCBI Taxonomy" id="1828722"/>
    <lineage>
        <taxon>Bacteria</taxon>
        <taxon>Bacillati</taxon>
        <taxon>Cyanobacteriota</taxon>
        <taxon>Cyanophyceae</taxon>
        <taxon>Leptolyngbyales</taxon>
        <taxon>Leptolyngbyaceae</taxon>
        <taxon>Leptolyngbya group</taxon>
        <taxon>Leptolyngbya</taxon>
    </lineage>
</organism>
<evidence type="ECO:0000256" key="1">
    <source>
        <dbReference type="ARBA" id="ARBA00004651"/>
    </source>
</evidence>
<dbReference type="EMBL" id="JADEXP010000061">
    <property type="protein sequence ID" value="MBE9066841.1"/>
    <property type="molecule type" value="Genomic_DNA"/>
</dbReference>
<dbReference type="InterPro" id="IPR003838">
    <property type="entry name" value="ABC3_permease_C"/>
</dbReference>
<dbReference type="GO" id="GO:0022857">
    <property type="term" value="F:transmembrane transporter activity"/>
    <property type="evidence" value="ECO:0007669"/>
    <property type="project" value="TreeGrafter"/>
</dbReference>
<name>A0A928X3U4_LEPEC</name>
<keyword evidence="2" id="KW-1003">Cell membrane</keyword>
<dbReference type="PANTHER" id="PTHR30572:SF4">
    <property type="entry name" value="ABC TRANSPORTER PERMEASE YTRF"/>
    <property type="match status" value="1"/>
</dbReference>
<dbReference type="GO" id="GO:0005886">
    <property type="term" value="C:plasma membrane"/>
    <property type="evidence" value="ECO:0007669"/>
    <property type="project" value="UniProtKB-SubCell"/>
</dbReference>
<evidence type="ECO:0000259" key="9">
    <source>
        <dbReference type="Pfam" id="PF12704"/>
    </source>
</evidence>
<feature type="domain" description="MacB-like periplasmic core" evidence="9">
    <location>
        <begin position="23"/>
        <end position="237"/>
    </location>
</feature>
<protein>
    <submittedName>
        <fullName evidence="10">ABC transporter permease</fullName>
    </submittedName>
</protein>
<feature type="transmembrane region" description="Helical" evidence="7">
    <location>
        <begin position="318"/>
        <end position="340"/>
    </location>
</feature>
<feature type="transmembrane region" description="Helical" evidence="7">
    <location>
        <begin position="270"/>
        <end position="295"/>
    </location>
</feature>
<dbReference type="RefSeq" id="WP_193992819.1">
    <property type="nucleotide sequence ID" value="NZ_JADEXP010000061.1"/>
</dbReference>
<dbReference type="InterPro" id="IPR025857">
    <property type="entry name" value="MacB_PCD"/>
</dbReference>
<dbReference type="PANTHER" id="PTHR30572">
    <property type="entry name" value="MEMBRANE COMPONENT OF TRANSPORTER-RELATED"/>
    <property type="match status" value="1"/>
</dbReference>
<dbReference type="Pfam" id="PF02687">
    <property type="entry name" value="FtsX"/>
    <property type="match status" value="1"/>
</dbReference>
<keyword evidence="11" id="KW-1185">Reference proteome</keyword>
<accession>A0A928X3U4</accession>
<feature type="domain" description="ABC3 transporter permease C-terminal" evidence="8">
    <location>
        <begin position="274"/>
        <end position="386"/>
    </location>
</feature>
<evidence type="ECO:0000256" key="4">
    <source>
        <dbReference type="ARBA" id="ARBA00022989"/>
    </source>
</evidence>
<evidence type="ECO:0000256" key="7">
    <source>
        <dbReference type="SAM" id="Phobius"/>
    </source>
</evidence>
<feature type="transmembrane region" description="Helical" evidence="7">
    <location>
        <begin position="360"/>
        <end position="380"/>
    </location>
</feature>
<keyword evidence="3 7" id="KW-0812">Transmembrane</keyword>
<proteinExistence type="inferred from homology"/>
<dbReference type="InterPro" id="IPR050250">
    <property type="entry name" value="Macrolide_Exporter_MacB"/>
</dbReference>
<keyword evidence="5 7" id="KW-0472">Membrane</keyword>
<evidence type="ECO:0000256" key="3">
    <source>
        <dbReference type="ARBA" id="ARBA00022692"/>
    </source>
</evidence>
<comment type="subcellular location">
    <subcellularLocation>
        <location evidence="1">Cell membrane</location>
        <topology evidence="1">Multi-pass membrane protein</topology>
    </subcellularLocation>
</comment>
<evidence type="ECO:0000259" key="8">
    <source>
        <dbReference type="Pfam" id="PF02687"/>
    </source>
</evidence>
<evidence type="ECO:0000256" key="6">
    <source>
        <dbReference type="ARBA" id="ARBA00038076"/>
    </source>
</evidence>
<comment type="similarity">
    <text evidence="6">Belongs to the ABC-4 integral membrane protein family.</text>
</comment>
<evidence type="ECO:0000256" key="5">
    <source>
        <dbReference type="ARBA" id="ARBA00023136"/>
    </source>
</evidence>
<dbReference type="Pfam" id="PF12704">
    <property type="entry name" value="MacB_PCD"/>
    <property type="match status" value="1"/>
</dbReference>
<dbReference type="Proteomes" id="UP000615026">
    <property type="component" value="Unassembled WGS sequence"/>
</dbReference>
<gene>
    <name evidence="10" type="ORF">IQ260_09265</name>
</gene>
<dbReference type="AlphaFoldDB" id="A0A928X3U4"/>
<evidence type="ECO:0000256" key="2">
    <source>
        <dbReference type="ARBA" id="ARBA00022475"/>
    </source>
</evidence>
<sequence>MGLPLPDLLFMTWRSLTNQWLRSGLTAFGVFMGVGAVSATLNIQTITREQIDIKLAARDRPFVTPYIWANEGPEPEIDEAVQKSLQDSIAEIRSISSISRVWNVRNAQYEAQEAEIDARSVSLNYLETTGRRVLQGRFFDQADAEQYRPVALIDEKLSENLFQRQSPLNKAIYASGNRFVVIGVIETKSNSEWESDGELWITETFASVLSGGYRWDQLQISAHSLTQIGTLSEAVEAFLLDSYPQAEVYMQSNAEDLLEDLEIQQIASAALTGVGLIALVIGGVGIANITVAAVLERTKEIGIRRAIGASKLEVMSQFILEAVILSLLGGAAAVATVHGLTRVTTTVVIQAPYQFSPRNAALSMGAAVAVGVGASFIPALRATQIDIVKALRSD</sequence>
<evidence type="ECO:0000313" key="11">
    <source>
        <dbReference type="Proteomes" id="UP000615026"/>
    </source>
</evidence>
<reference evidence="10" key="1">
    <citation type="submission" date="2020-10" db="EMBL/GenBank/DDBJ databases">
        <authorList>
            <person name="Castelo-Branco R."/>
            <person name="Eusebio N."/>
            <person name="Adriana R."/>
            <person name="Vieira A."/>
            <person name="Brugerolle De Fraissinette N."/>
            <person name="Rezende De Castro R."/>
            <person name="Schneider M.P."/>
            <person name="Vasconcelos V."/>
            <person name="Leao P.N."/>
        </authorList>
    </citation>
    <scope>NUCLEOTIDE SEQUENCE</scope>
    <source>
        <strain evidence="10">LEGE 11479</strain>
    </source>
</reference>